<dbReference type="FunCoup" id="A0A4R5DEC6">
    <property type="interactions" value="159"/>
</dbReference>
<dbReference type="InParanoid" id="A0A4R5DEC6"/>
<reference evidence="4 5" key="1">
    <citation type="submission" date="2019-03" db="EMBL/GenBank/DDBJ databases">
        <title>Draft genome sequences of novel Actinobacteria.</title>
        <authorList>
            <person name="Sahin N."/>
            <person name="Ay H."/>
            <person name="Saygin H."/>
        </authorList>
    </citation>
    <scope>NUCLEOTIDE SEQUENCE [LARGE SCALE GENOMIC DNA]</scope>
    <source>
        <strain evidence="4 5">5K138</strain>
    </source>
</reference>
<proteinExistence type="inferred from homology"/>
<dbReference type="SUPFAM" id="SSF51735">
    <property type="entry name" value="NAD(P)-binding Rossmann-fold domains"/>
    <property type="match status" value="1"/>
</dbReference>
<dbReference type="Proteomes" id="UP000294739">
    <property type="component" value="Unassembled WGS sequence"/>
</dbReference>
<dbReference type="PRINTS" id="PR00080">
    <property type="entry name" value="SDRFAMILY"/>
</dbReference>
<dbReference type="PRINTS" id="PR00081">
    <property type="entry name" value="GDHRDH"/>
</dbReference>
<dbReference type="OrthoDB" id="9810734at2"/>
<dbReference type="AlphaFoldDB" id="A0A4R5DEC6"/>
<comment type="caution">
    <text evidence="4">The sequence shown here is derived from an EMBL/GenBank/DDBJ whole genome shotgun (WGS) entry which is preliminary data.</text>
</comment>
<dbReference type="PIRSF" id="PIRSF000126">
    <property type="entry name" value="11-beta-HSD1"/>
    <property type="match status" value="1"/>
</dbReference>
<dbReference type="PANTHER" id="PTHR44196">
    <property type="entry name" value="DEHYDROGENASE/REDUCTASE SDR FAMILY MEMBER 7B"/>
    <property type="match status" value="1"/>
</dbReference>
<evidence type="ECO:0000256" key="2">
    <source>
        <dbReference type="ARBA" id="ARBA00023002"/>
    </source>
</evidence>
<evidence type="ECO:0000313" key="5">
    <source>
        <dbReference type="Proteomes" id="UP000294739"/>
    </source>
</evidence>
<dbReference type="EMBL" id="SMKZ01000021">
    <property type="protein sequence ID" value="TDE08955.1"/>
    <property type="molecule type" value="Genomic_DNA"/>
</dbReference>
<dbReference type="InterPro" id="IPR036291">
    <property type="entry name" value="NAD(P)-bd_dom_sf"/>
</dbReference>
<evidence type="ECO:0000256" key="1">
    <source>
        <dbReference type="ARBA" id="ARBA00006484"/>
    </source>
</evidence>
<dbReference type="RefSeq" id="WP_131896286.1">
    <property type="nucleotide sequence ID" value="NZ_SMKZ01000021.1"/>
</dbReference>
<dbReference type="PANTHER" id="PTHR44196:SF2">
    <property type="entry name" value="SHORT-CHAIN DEHYDROGENASE-RELATED"/>
    <property type="match status" value="1"/>
</dbReference>
<dbReference type="Gene3D" id="3.40.50.720">
    <property type="entry name" value="NAD(P)-binding Rossmann-like Domain"/>
    <property type="match status" value="1"/>
</dbReference>
<comment type="similarity">
    <text evidence="1 3">Belongs to the short-chain dehydrogenases/reductases (SDR) family.</text>
</comment>
<gene>
    <name evidence="4" type="ORF">E1269_16175</name>
</gene>
<protein>
    <submittedName>
        <fullName evidence="4">SDR family oxidoreductase</fullName>
    </submittedName>
</protein>
<sequence length="259" mass="27556">MGTALVTGATAGIGRAFARALAARGHDVVLVARDADRLLSVAAELRGAYGVGAEVLPADLAGDTEAVEKRLRSTERPIDLLVNNAGFALGRSFLNNDIADEERMLDVLVRAVLRLTHAALPGMIERGHGAVVNVSSVAAWVPRGTYSAAKAWVTAFSEGLVPQVAGTGVRVMVLAPGYTRTEFHARAAMNMSRLPSWMWLDSDALVVAALRDLDSGRTVSVPGLVYRLAGAVLPRLPRRLVLALGQQHPARRSRSRPSQ</sequence>
<name>A0A4R5DEC6_9ACTN</name>
<dbReference type="Pfam" id="PF00106">
    <property type="entry name" value="adh_short"/>
    <property type="match status" value="1"/>
</dbReference>
<dbReference type="InterPro" id="IPR002347">
    <property type="entry name" value="SDR_fam"/>
</dbReference>
<organism evidence="4 5">
    <name type="scientific">Jiangella asiatica</name>
    <dbReference type="NCBI Taxonomy" id="2530372"/>
    <lineage>
        <taxon>Bacteria</taxon>
        <taxon>Bacillati</taxon>
        <taxon>Actinomycetota</taxon>
        <taxon>Actinomycetes</taxon>
        <taxon>Jiangellales</taxon>
        <taxon>Jiangellaceae</taxon>
        <taxon>Jiangella</taxon>
    </lineage>
</organism>
<evidence type="ECO:0000256" key="3">
    <source>
        <dbReference type="RuleBase" id="RU000363"/>
    </source>
</evidence>
<keyword evidence="2" id="KW-0560">Oxidoreductase</keyword>
<dbReference type="GO" id="GO:0016491">
    <property type="term" value="F:oxidoreductase activity"/>
    <property type="evidence" value="ECO:0007669"/>
    <property type="project" value="UniProtKB-KW"/>
</dbReference>
<dbReference type="GO" id="GO:0016020">
    <property type="term" value="C:membrane"/>
    <property type="evidence" value="ECO:0007669"/>
    <property type="project" value="TreeGrafter"/>
</dbReference>
<evidence type="ECO:0000313" key="4">
    <source>
        <dbReference type="EMBL" id="TDE08955.1"/>
    </source>
</evidence>
<keyword evidence="5" id="KW-1185">Reference proteome</keyword>
<accession>A0A4R5DEC6</accession>